<dbReference type="GO" id="GO:0016020">
    <property type="term" value="C:membrane"/>
    <property type="evidence" value="ECO:0007669"/>
    <property type="project" value="UniProtKB-SubCell"/>
</dbReference>
<keyword evidence="5 8" id="KW-0249">Electron transport</keyword>
<dbReference type="CDD" id="cd08760">
    <property type="entry name" value="Cyt_b561_FRRS1_like"/>
    <property type="match status" value="1"/>
</dbReference>
<feature type="binding site" description="axial binding residue" evidence="9">
    <location>
        <position position="303"/>
    </location>
    <ligand>
        <name>heme b</name>
        <dbReference type="ChEBI" id="CHEBI:60344"/>
        <label>1</label>
    </ligand>
    <ligandPart>
        <name>Fe</name>
        <dbReference type="ChEBI" id="CHEBI:18248"/>
    </ligandPart>
</feature>
<dbReference type="InterPro" id="IPR017214">
    <property type="entry name" value="UCP037471"/>
</dbReference>
<keyword evidence="2 8" id="KW-0813">Transport</keyword>
<sequence length="403" mass="45664">MQLPIPSHCPNTNFIYFILSLLISINLCTKTESTSTSCNEGYSFSKMGRNITHCKKLGTLKAEFGWNYHGRVHDFPNNRSSTLVDIFFSAPPVGATGWVAWGLNPRKPFMAGTRALIGFKHPNGSMHLETYNITIDTKRGCQLSSSAIEVEVNDKNITYSADSGFLTIIATLSLPQEYNISKLNLVWQVGSVKDSMPQMHDDTLKNFDSAETIDLSSGKSTSVRHRLHYHRTAHGVLSIVGWGTLVPIGAITARYFKEFPVKFCGWYPLHVSCQISGYLIGSTGWVIGIYLGSSSRYYDFTTHRDFGIIIFTFSTLQVLALFVRPKKGDDHLRYWNIYHHLLGYTLIVLITINIFKGINILRPEKIWKWTYMGLVSVLAFVVISLEVFTWIKFVKCKRLNHRP</sequence>
<feature type="transmembrane region" description="Helical" evidence="10">
    <location>
        <begin position="370"/>
        <end position="391"/>
    </location>
</feature>
<evidence type="ECO:0000259" key="13">
    <source>
        <dbReference type="PROSITE" id="PS50939"/>
    </source>
</evidence>
<feature type="chain" id="PRO_5042288400" description="Cytochrome b561 and DOMON domain-containing protein" evidence="11">
    <location>
        <begin position="34"/>
        <end position="403"/>
    </location>
</feature>
<protein>
    <recommendedName>
        <fullName evidence="8">Cytochrome b561 and DOMON domain-containing protein</fullName>
    </recommendedName>
</protein>
<evidence type="ECO:0000256" key="8">
    <source>
        <dbReference type="PIRNR" id="PIRNR037471"/>
    </source>
</evidence>
<dbReference type="InterPro" id="IPR006593">
    <property type="entry name" value="Cyt_b561/ferric_Rdtase_TM"/>
</dbReference>
<keyword evidence="3 10" id="KW-0812">Transmembrane</keyword>
<evidence type="ECO:0000256" key="11">
    <source>
        <dbReference type="SAM" id="SignalP"/>
    </source>
</evidence>
<evidence type="ECO:0000256" key="3">
    <source>
        <dbReference type="ARBA" id="ARBA00022692"/>
    </source>
</evidence>
<feature type="binding site" description="axial binding residue" evidence="9">
    <location>
        <position position="234"/>
    </location>
    <ligand>
        <name>heme b</name>
        <dbReference type="ChEBI" id="CHEBI:60344"/>
        <label>1</label>
    </ligand>
    <ligandPart>
        <name>Fe</name>
        <dbReference type="ChEBI" id="CHEBI:18248"/>
    </ligandPart>
</feature>
<evidence type="ECO:0000256" key="6">
    <source>
        <dbReference type="ARBA" id="ARBA00022989"/>
    </source>
</evidence>
<feature type="transmembrane region" description="Helical" evidence="10">
    <location>
        <begin position="275"/>
        <end position="293"/>
    </location>
</feature>
<proteinExistence type="predicted"/>
<name>A0AAD4T674_9MAGN</name>
<keyword evidence="4 11" id="KW-0732">Signal</keyword>
<dbReference type="PROSITE" id="PS50836">
    <property type="entry name" value="DOMON"/>
    <property type="match status" value="1"/>
</dbReference>
<evidence type="ECO:0000256" key="5">
    <source>
        <dbReference type="ARBA" id="ARBA00022982"/>
    </source>
</evidence>
<keyword evidence="9" id="KW-0479">Metal-binding</keyword>
<evidence type="ECO:0000256" key="7">
    <source>
        <dbReference type="ARBA" id="ARBA00023136"/>
    </source>
</evidence>
<feature type="domain" description="DOMON" evidence="12">
    <location>
        <begin position="60"/>
        <end position="190"/>
    </location>
</feature>
<accession>A0AAD4T674</accession>
<keyword evidence="7 8" id="KW-0472">Membrane</keyword>
<dbReference type="PROSITE" id="PS50939">
    <property type="entry name" value="CYTOCHROME_B561"/>
    <property type="match status" value="1"/>
</dbReference>
<evidence type="ECO:0000313" key="15">
    <source>
        <dbReference type="Proteomes" id="UP001202328"/>
    </source>
</evidence>
<dbReference type="InterPro" id="IPR005018">
    <property type="entry name" value="DOMON_domain"/>
</dbReference>
<organism evidence="14 15">
    <name type="scientific">Papaver atlanticum</name>
    <dbReference type="NCBI Taxonomy" id="357466"/>
    <lineage>
        <taxon>Eukaryota</taxon>
        <taxon>Viridiplantae</taxon>
        <taxon>Streptophyta</taxon>
        <taxon>Embryophyta</taxon>
        <taxon>Tracheophyta</taxon>
        <taxon>Spermatophyta</taxon>
        <taxon>Magnoliopsida</taxon>
        <taxon>Ranunculales</taxon>
        <taxon>Papaveraceae</taxon>
        <taxon>Papaveroideae</taxon>
        <taxon>Papaver</taxon>
    </lineage>
</organism>
<comment type="cofactor">
    <cofactor evidence="8">
        <name>heme b</name>
        <dbReference type="ChEBI" id="CHEBI:60344"/>
    </cofactor>
    <text evidence="8">Binds 2 heme b groups non-covalently.</text>
</comment>
<dbReference type="Gene3D" id="1.20.120.1770">
    <property type="match status" value="1"/>
</dbReference>
<comment type="subcellular location">
    <subcellularLocation>
        <location evidence="1">Membrane</location>
    </subcellularLocation>
</comment>
<keyword evidence="9" id="KW-0408">Iron</keyword>
<feature type="binding site" description="axial binding residue" evidence="9">
    <location>
        <position position="339"/>
    </location>
    <ligand>
        <name>heme b</name>
        <dbReference type="ChEBI" id="CHEBI:60344"/>
        <label>1</label>
    </ligand>
    <ligandPart>
        <name>Fe</name>
        <dbReference type="ChEBI" id="CHEBI:18248"/>
    </ligandPart>
</feature>
<feature type="binding site" description="axial binding residue" evidence="9">
    <location>
        <position position="270"/>
    </location>
    <ligand>
        <name>heme b</name>
        <dbReference type="ChEBI" id="CHEBI:60344"/>
        <label>1</label>
    </ligand>
    <ligandPart>
        <name>Fe</name>
        <dbReference type="ChEBI" id="CHEBI:18248"/>
    </ligandPart>
</feature>
<dbReference type="GO" id="GO:0046872">
    <property type="term" value="F:metal ion binding"/>
    <property type="evidence" value="ECO:0007669"/>
    <property type="project" value="UniProtKB-KW"/>
</dbReference>
<feature type="transmembrane region" description="Helical" evidence="10">
    <location>
        <begin position="305"/>
        <end position="325"/>
    </location>
</feature>
<feature type="signal peptide" evidence="11">
    <location>
        <begin position="1"/>
        <end position="33"/>
    </location>
</feature>
<evidence type="ECO:0000259" key="12">
    <source>
        <dbReference type="PROSITE" id="PS50836"/>
    </source>
</evidence>
<comment type="caution">
    <text evidence="14">The sequence shown here is derived from an EMBL/GenBank/DDBJ whole genome shotgun (WGS) entry which is preliminary data.</text>
</comment>
<evidence type="ECO:0000256" key="10">
    <source>
        <dbReference type="SAM" id="Phobius"/>
    </source>
</evidence>
<keyword evidence="6 10" id="KW-1133">Transmembrane helix</keyword>
<dbReference type="AlphaFoldDB" id="A0AAD4T674"/>
<dbReference type="SMART" id="SM00665">
    <property type="entry name" value="B561"/>
    <property type="match status" value="1"/>
</dbReference>
<feature type="domain" description="Cytochrome b561" evidence="13">
    <location>
        <begin position="196"/>
        <end position="394"/>
    </location>
</feature>
<dbReference type="PIRSF" id="PIRSF037471">
    <property type="entry name" value="UCP037471"/>
    <property type="match status" value="1"/>
</dbReference>
<dbReference type="InterPro" id="IPR045265">
    <property type="entry name" value="AIR12_DOMON"/>
</dbReference>
<dbReference type="EMBL" id="JAJJMB010005364">
    <property type="protein sequence ID" value="KAI3939460.1"/>
    <property type="molecule type" value="Genomic_DNA"/>
</dbReference>
<reference evidence="14" key="1">
    <citation type="submission" date="2022-04" db="EMBL/GenBank/DDBJ databases">
        <title>A functionally conserved STORR gene fusion in Papaver species that diverged 16.8 million years ago.</title>
        <authorList>
            <person name="Catania T."/>
        </authorList>
    </citation>
    <scope>NUCLEOTIDE SEQUENCE</scope>
    <source>
        <strain evidence="14">S-188037</strain>
    </source>
</reference>
<dbReference type="Proteomes" id="UP001202328">
    <property type="component" value="Unassembled WGS sequence"/>
</dbReference>
<keyword evidence="15" id="KW-1185">Reference proteome</keyword>
<dbReference type="PANTHER" id="PTHR23130">
    <property type="entry name" value="CYTOCHROME B561 AND DOMON DOMAIN-CONTAINING PROTEIN"/>
    <property type="match status" value="1"/>
</dbReference>
<evidence type="ECO:0000313" key="14">
    <source>
        <dbReference type="EMBL" id="KAI3939460.1"/>
    </source>
</evidence>
<dbReference type="PANTHER" id="PTHR23130:SF175">
    <property type="entry name" value="CYTOCHROME B561 AND DOMON DOMAIN-CONTAINING PROTEIN"/>
    <property type="match status" value="1"/>
</dbReference>
<gene>
    <name evidence="14" type="ORF">MKW98_022328</name>
</gene>
<feature type="transmembrane region" description="Helical" evidence="10">
    <location>
        <begin position="234"/>
        <end position="255"/>
    </location>
</feature>
<feature type="transmembrane region" description="Helical" evidence="10">
    <location>
        <begin position="337"/>
        <end position="358"/>
    </location>
</feature>
<evidence type="ECO:0000256" key="9">
    <source>
        <dbReference type="PIRSR" id="PIRSR037471-1"/>
    </source>
</evidence>
<evidence type="ECO:0000256" key="4">
    <source>
        <dbReference type="ARBA" id="ARBA00022729"/>
    </source>
</evidence>
<evidence type="ECO:0000256" key="1">
    <source>
        <dbReference type="ARBA" id="ARBA00004370"/>
    </source>
</evidence>
<dbReference type="Pfam" id="PF04526">
    <property type="entry name" value="DUF568"/>
    <property type="match status" value="1"/>
</dbReference>
<dbReference type="CDD" id="cd09629">
    <property type="entry name" value="DOMON_CIL1_like"/>
    <property type="match status" value="1"/>
</dbReference>
<evidence type="ECO:0000256" key="2">
    <source>
        <dbReference type="ARBA" id="ARBA00022448"/>
    </source>
</evidence>